<organism evidence="2 3">
    <name type="scientific">Pseudoflavonifractor capillosus</name>
    <dbReference type="NCBI Taxonomy" id="106588"/>
    <lineage>
        <taxon>Bacteria</taxon>
        <taxon>Bacillati</taxon>
        <taxon>Bacillota</taxon>
        <taxon>Clostridia</taxon>
        <taxon>Eubacteriales</taxon>
        <taxon>Oscillospiraceae</taxon>
        <taxon>Pseudoflavonifractor</taxon>
    </lineage>
</organism>
<feature type="signal peptide" evidence="1">
    <location>
        <begin position="1"/>
        <end position="27"/>
    </location>
</feature>
<evidence type="ECO:0000313" key="3">
    <source>
        <dbReference type="Proteomes" id="UP000760668"/>
    </source>
</evidence>
<reference evidence="2" key="1">
    <citation type="journal article" date="2021" name="PeerJ">
        <title>Extensive microbial diversity within the chicken gut microbiome revealed by metagenomics and culture.</title>
        <authorList>
            <person name="Gilroy R."/>
            <person name="Ravi A."/>
            <person name="Getino M."/>
            <person name="Pursley I."/>
            <person name="Horton D.L."/>
            <person name="Alikhan N.F."/>
            <person name="Baker D."/>
            <person name="Gharbi K."/>
            <person name="Hall N."/>
            <person name="Watson M."/>
            <person name="Adriaenssens E.M."/>
            <person name="Foster-Nyarko E."/>
            <person name="Jarju S."/>
            <person name="Secka A."/>
            <person name="Antonio M."/>
            <person name="Oren A."/>
            <person name="Chaudhuri R.R."/>
            <person name="La Ragione R."/>
            <person name="Hildebrand F."/>
            <person name="Pallen M.J."/>
        </authorList>
    </citation>
    <scope>NUCLEOTIDE SEQUENCE</scope>
    <source>
        <strain evidence="2">CHK179-5677</strain>
    </source>
</reference>
<gene>
    <name evidence="2" type="ORF">K8V01_06140</name>
</gene>
<dbReference type="Proteomes" id="UP000760668">
    <property type="component" value="Unassembled WGS sequence"/>
</dbReference>
<sequence>MSKRYCIFLTALFCVFLGVLTMASALAPDRETSELENRSLQQLPTLTASDFKLAWPVENSGSFFNGTFMKEFETYCNDQFILRDSWVALKSSSERAVGKQENNGVYFCDQDTLISRFDQPDQKRVDTNVGYVNQFVANAGVPVYMSLIPGAATIWADRLPEGAPNADQKAIIDGIQASSDAIWYDSYQQLWDHKDEDIFYRTDHHWTSLGAYYGYVSLMNALGMEPVPLENYTKQTVSDSFYGTVFSSSGVRWVEPDSIDIYVPDPGVEVTSWFTGEPVEGALYNWDKLDIKDKYTFFMGGNQSLGVIKNPNVDGPKILILRDSYTDSLVPFLTEHFSEIHLVDLRYYRYSIPQYIKDNGIDMAVVLYSVSNFVTDTNLFTLRQP</sequence>
<dbReference type="EMBL" id="DYUC01000058">
    <property type="protein sequence ID" value="HJG86585.1"/>
    <property type="molecule type" value="Genomic_DNA"/>
</dbReference>
<proteinExistence type="predicted"/>
<evidence type="ECO:0000313" key="2">
    <source>
        <dbReference type="EMBL" id="HJG86585.1"/>
    </source>
</evidence>
<dbReference type="Pfam" id="PF14286">
    <property type="entry name" value="DHHW"/>
    <property type="match status" value="1"/>
</dbReference>
<accession>A0A921SS56</accession>
<name>A0A921SS56_9FIRM</name>
<keyword evidence="1" id="KW-0732">Signal</keyword>
<evidence type="ECO:0000256" key="1">
    <source>
        <dbReference type="SAM" id="SignalP"/>
    </source>
</evidence>
<reference evidence="2" key="2">
    <citation type="submission" date="2021-09" db="EMBL/GenBank/DDBJ databases">
        <authorList>
            <person name="Gilroy R."/>
        </authorList>
    </citation>
    <scope>NUCLEOTIDE SEQUENCE</scope>
    <source>
        <strain evidence="2">CHK179-5677</strain>
    </source>
</reference>
<comment type="caution">
    <text evidence="2">The sequence shown here is derived from an EMBL/GenBank/DDBJ whole genome shotgun (WGS) entry which is preliminary data.</text>
</comment>
<feature type="chain" id="PRO_5039677050" description="DHHW protein" evidence="1">
    <location>
        <begin position="28"/>
        <end position="385"/>
    </location>
</feature>
<dbReference type="AlphaFoldDB" id="A0A921SS56"/>
<dbReference type="RefSeq" id="WP_295370550.1">
    <property type="nucleotide sequence ID" value="NZ_DYUC01000058.1"/>
</dbReference>
<dbReference type="InterPro" id="IPR025945">
    <property type="entry name" value="DHHW"/>
</dbReference>
<protein>
    <recommendedName>
        <fullName evidence="4">DHHW protein</fullName>
    </recommendedName>
</protein>
<evidence type="ECO:0008006" key="4">
    <source>
        <dbReference type="Google" id="ProtNLM"/>
    </source>
</evidence>